<dbReference type="Pfam" id="PF01904">
    <property type="entry name" value="DUF72"/>
    <property type="match status" value="1"/>
</dbReference>
<gene>
    <name evidence="1" type="ORF">G7077_11915</name>
</gene>
<dbReference type="AlphaFoldDB" id="A0A6G7YRZ0"/>
<sequence length="246" mass="27651">MTDVRIGIGGWNFPPWRGTFFPEKWPQARELEYASSKFRTLEINATFYGRQAPKSWEKWAATVPDGFQFAIKGSRFCVSRGKLAEGAEGIGNFFAQGMAALGPKLGPILWMFQERRQFDRDDITGFIDLLPETLDGLPLRHVIEPHHESFRDDRFFDLCKSRNIAVVYGDADEVPCIDVPTADFAYARLKRMSEEVPTGYDEAALAGFEQLARGWTAQGRDAYIYMINGAKVRAPAAALALSERLG</sequence>
<protein>
    <submittedName>
        <fullName evidence="1">DUF72 domain-containing protein</fullName>
    </submittedName>
</protein>
<dbReference type="EMBL" id="CP049869">
    <property type="protein sequence ID" value="QIK79507.1"/>
    <property type="molecule type" value="Genomic_DNA"/>
</dbReference>
<dbReference type="PANTHER" id="PTHR30348">
    <property type="entry name" value="UNCHARACTERIZED PROTEIN YECE"/>
    <property type="match status" value="1"/>
</dbReference>
<dbReference type="SUPFAM" id="SSF117396">
    <property type="entry name" value="TM1631-like"/>
    <property type="match status" value="1"/>
</dbReference>
<dbReference type="RefSeq" id="WP_166411894.1">
    <property type="nucleotide sequence ID" value="NZ_CP049869.1"/>
</dbReference>
<proteinExistence type="predicted"/>
<dbReference type="Proteomes" id="UP000503222">
    <property type="component" value="Chromosome"/>
</dbReference>
<accession>A0A6G7YRZ0</accession>
<evidence type="ECO:0000313" key="1">
    <source>
        <dbReference type="EMBL" id="QIK79507.1"/>
    </source>
</evidence>
<dbReference type="InterPro" id="IPR002763">
    <property type="entry name" value="DUF72"/>
</dbReference>
<keyword evidence="2" id="KW-1185">Reference proteome</keyword>
<dbReference type="PANTHER" id="PTHR30348:SF4">
    <property type="entry name" value="DUF72 DOMAIN-CONTAINING PROTEIN"/>
    <property type="match status" value="1"/>
</dbReference>
<dbReference type="InterPro" id="IPR036520">
    <property type="entry name" value="UPF0759_sf"/>
</dbReference>
<organism evidence="1 2">
    <name type="scientific">Sphingomonas piscis</name>
    <dbReference type="NCBI Taxonomy" id="2714943"/>
    <lineage>
        <taxon>Bacteria</taxon>
        <taxon>Pseudomonadati</taxon>
        <taxon>Pseudomonadota</taxon>
        <taxon>Alphaproteobacteria</taxon>
        <taxon>Sphingomonadales</taxon>
        <taxon>Sphingomonadaceae</taxon>
        <taxon>Sphingomonas</taxon>
    </lineage>
</organism>
<name>A0A6G7YRZ0_9SPHN</name>
<dbReference type="Gene3D" id="3.20.20.410">
    <property type="entry name" value="Protein of unknown function UPF0759"/>
    <property type="match status" value="1"/>
</dbReference>
<evidence type="ECO:0000313" key="2">
    <source>
        <dbReference type="Proteomes" id="UP000503222"/>
    </source>
</evidence>
<reference evidence="1 2" key="1">
    <citation type="submission" date="2020-03" db="EMBL/GenBank/DDBJ databases">
        <title>Sphingomonas sp. nov., isolated from fish.</title>
        <authorList>
            <person name="Hyun D.-W."/>
            <person name="Bae J.-W."/>
        </authorList>
    </citation>
    <scope>NUCLEOTIDE SEQUENCE [LARGE SCALE GENOMIC DNA]</scope>
    <source>
        <strain evidence="1 2">HDW15B</strain>
    </source>
</reference>
<dbReference type="KEGG" id="spii:G7077_11915"/>